<dbReference type="Proteomes" id="UP000076798">
    <property type="component" value="Unassembled WGS sequence"/>
</dbReference>
<protein>
    <submittedName>
        <fullName evidence="1">Uncharacterized protein</fullName>
    </submittedName>
</protein>
<reference evidence="1 2" key="1">
    <citation type="journal article" date="2016" name="Mol. Biol. Evol.">
        <title>Comparative Genomics of Early-Diverging Mushroom-Forming Fungi Provides Insights into the Origins of Lignocellulose Decay Capabilities.</title>
        <authorList>
            <person name="Nagy L.G."/>
            <person name="Riley R."/>
            <person name="Tritt A."/>
            <person name="Adam C."/>
            <person name="Daum C."/>
            <person name="Floudas D."/>
            <person name="Sun H."/>
            <person name="Yadav J.S."/>
            <person name="Pangilinan J."/>
            <person name="Larsson K.H."/>
            <person name="Matsuura K."/>
            <person name="Barry K."/>
            <person name="Labutti K."/>
            <person name="Kuo R."/>
            <person name="Ohm R.A."/>
            <person name="Bhattacharya S.S."/>
            <person name="Shirouzu T."/>
            <person name="Yoshinaga Y."/>
            <person name="Martin F.M."/>
            <person name="Grigoriev I.V."/>
            <person name="Hibbett D.S."/>
        </authorList>
    </citation>
    <scope>NUCLEOTIDE SEQUENCE [LARGE SCALE GENOMIC DNA]</scope>
    <source>
        <strain evidence="1 2">HHB10207 ss-3</strain>
    </source>
</reference>
<evidence type="ECO:0000313" key="2">
    <source>
        <dbReference type="Proteomes" id="UP000076798"/>
    </source>
</evidence>
<feature type="non-terminal residue" evidence="1">
    <location>
        <position position="145"/>
    </location>
</feature>
<dbReference type="AlphaFoldDB" id="A0A165XVA1"/>
<proteinExistence type="predicted"/>
<keyword evidence="2" id="KW-1185">Reference proteome</keyword>
<accession>A0A165XVA1</accession>
<evidence type="ECO:0000313" key="1">
    <source>
        <dbReference type="EMBL" id="KZT32587.1"/>
    </source>
</evidence>
<name>A0A165XVA1_9AGAM</name>
<gene>
    <name evidence="1" type="ORF">SISSUDRAFT_1055338</name>
</gene>
<organism evidence="1 2">
    <name type="scientific">Sistotremastrum suecicum HHB10207 ss-3</name>
    <dbReference type="NCBI Taxonomy" id="1314776"/>
    <lineage>
        <taxon>Eukaryota</taxon>
        <taxon>Fungi</taxon>
        <taxon>Dikarya</taxon>
        <taxon>Basidiomycota</taxon>
        <taxon>Agaricomycotina</taxon>
        <taxon>Agaricomycetes</taxon>
        <taxon>Sistotremastrales</taxon>
        <taxon>Sistotremastraceae</taxon>
        <taxon>Sistotremastrum</taxon>
    </lineage>
</organism>
<dbReference type="EMBL" id="KV428315">
    <property type="protein sequence ID" value="KZT32587.1"/>
    <property type="molecule type" value="Genomic_DNA"/>
</dbReference>
<sequence length="145" mass="16322">MFPPRDKSSLYLHVNKELPDVAKTPQASMMNVLAHVTMREKRYEIRLSENCNKCETFFTAEQMSTSQVLDACVMGRSREGRVWVTRMRQRLVTWGEDTVEVIKKACPAVNAIHSSSSGCTLGPRIRLHSKSAPPSNSQPSTRLSL</sequence>